<dbReference type="AlphaFoldDB" id="A0A0A8YMV0"/>
<evidence type="ECO:0000313" key="1">
    <source>
        <dbReference type="EMBL" id="JAD27979.1"/>
    </source>
</evidence>
<accession>A0A0A8YMV0</accession>
<sequence length="19" mass="2213">MLEKRSMCKVLIFSRGRSA</sequence>
<dbReference type="EMBL" id="GBRH01269916">
    <property type="protein sequence ID" value="JAD27979.1"/>
    <property type="molecule type" value="Transcribed_RNA"/>
</dbReference>
<proteinExistence type="predicted"/>
<protein>
    <submittedName>
        <fullName evidence="1">Uncharacterized protein</fullName>
    </submittedName>
</protein>
<reference evidence="1" key="1">
    <citation type="submission" date="2014-09" db="EMBL/GenBank/DDBJ databases">
        <authorList>
            <person name="Magalhaes I.L.F."/>
            <person name="Oliveira U."/>
            <person name="Santos F.R."/>
            <person name="Vidigal T.H.D.A."/>
            <person name="Brescovit A.D."/>
            <person name="Santos A.J."/>
        </authorList>
    </citation>
    <scope>NUCLEOTIDE SEQUENCE</scope>
    <source>
        <tissue evidence="1">Shoot tissue taken approximately 20 cm above the soil surface</tissue>
    </source>
</reference>
<organism evidence="1">
    <name type="scientific">Arundo donax</name>
    <name type="common">Giant reed</name>
    <name type="synonym">Donax arundinaceus</name>
    <dbReference type="NCBI Taxonomy" id="35708"/>
    <lineage>
        <taxon>Eukaryota</taxon>
        <taxon>Viridiplantae</taxon>
        <taxon>Streptophyta</taxon>
        <taxon>Embryophyta</taxon>
        <taxon>Tracheophyta</taxon>
        <taxon>Spermatophyta</taxon>
        <taxon>Magnoliopsida</taxon>
        <taxon>Liliopsida</taxon>
        <taxon>Poales</taxon>
        <taxon>Poaceae</taxon>
        <taxon>PACMAD clade</taxon>
        <taxon>Arundinoideae</taxon>
        <taxon>Arundineae</taxon>
        <taxon>Arundo</taxon>
    </lineage>
</organism>
<reference evidence="1" key="2">
    <citation type="journal article" date="2015" name="Data Brief">
        <title>Shoot transcriptome of the giant reed, Arundo donax.</title>
        <authorList>
            <person name="Barrero R.A."/>
            <person name="Guerrero F.D."/>
            <person name="Moolhuijzen P."/>
            <person name="Goolsby J.A."/>
            <person name="Tidwell J."/>
            <person name="Bellgard S.E."/>
            <person name="Bellgard M.I."/>
        </authorList>
    </citation>
    <scope>NUCLEOTIDE SEQUENCE</scope>
    <source>
        <tissue evidence="1">Shoot tissue taken approximately 20 cm above the soil surface</tissue>
    </source>
</reference>
<name>A0A0A8YMV0_ARUDO</name>